<sequence>MRKIWLILALFSNLAVLLYFKYYDFFFININRIFGSSFALKHLLLPLGISFFTFQQLSYIIDSYRGEVPDYNFLDYALFVTYFPQLIAGPIVTHDEMVPQFADESKKRFQFEQFSKGLYAFAFGLAKKVLIADTFGNAVTWGYSNVGLLNSTNGILLMLFYTFQIYFDFSGYCDMATGIGKMFNIDITMNFNSPYRALTIVDFWKRWHITLTRFFTRYVYIPLGGNRKGQARTYLNTMIVFLISGLWHGANWTFVLWGFLHGAFSIITRIFKNFFDKLHPAFSWIITFLFINLSWIYFRADSISQANAIIKIIGGLNFGNIKPDFIQPFASKFAIMFLSQIPYIRLFANPSYLMIIFVFFAMTAVLIMKNTNERIESFYPTRGRLVVTTVLVFWCIVSFAGVSVFLYFNF</sequence>
<name>A0A7T7XPW0_9SPIR</name>
<dbReference type="KEGG" id="bhc:JFL75_04525"/>
<keyword evidence="3 9" id="KW-1003">Cell membrane</keyword>
<feature type="transmembrane region" description="Helical" evidence="10">
    <location>
        <begin position="43"/>
        <end position="61"/>
    </location>
</feature>
<dbReference type="PIRSF" id="PIRSF500217">
    <property type="entry name" value="AlgI"/>
    <property type="match status" value="1"/>
</dbReference>
<dbReference type="InterPro" id="IPR024194">
    <property type="entry name" value="Ac/AlaTfrase_AlgI/DltB"/>
</dbReference>
<evidence type="ECO:0000256" key="2">
    <source>
        <dbReference type="ARBA" id="ARBA00010323"/>
    </source>
</evidence>
<evidence type="ECO:0000256" key="9">
    <source>
        <dbReference type="PIRNR" id="PIRNR016636"/>
    </source>
</evidence>
<dbReference type="InterPro" id="IPR051085">
    <property type="entry name" value="MB_O-acyltransferase"/>
</dbReference>
<feature type="transmembrane region" description="Helical" evidence="10">
    <location>
        <begin position="352"/>
        <end position="371"/>
    </location>
</feature>
<dbReference type="GO" id="GO:0016746">
    <property type="term" value="F:acyltransferase activity"/>
    <property type="evidence" value="ECO:0007669"/>
    <property type="project" value="UniProtKB-KW"/>
</dbReference>
<accession>A0A7T7XPW0</accession>
<keyword evidence="6 10" id="KW-1133">Transmembrane helix</keyword>
<keyword evidence="8 9" id="KW-0012">Acyltransferase</keyword>
<dbReference type="PANTHER" id="PTHR13285">
    <property type="entry name" value="ACYLTRANSFERASE"/>
    <property type="match status" value="1"/>
</dbReference>
<keyword evidence="5 10" id="KW-0812">Transmembrane</keyword>
<dbReference type="Pfam" id="PF03062">
    <property type="entry name" value="MBOAT"/>
    <property type="match status" value="1"/>
</dbReference>
<evidence type="ECO:0000313" key="12">
    <source>
        <dbReference type="Proteomes" id="UP000595917"/>
    </source>
</evidence>
<dbReference type="InterPro" id="IPR004299">
    <property type="entry name" value="MBOAT_fam"/>
</dbReference>
<evidence type="ECO:0000256" key="4">
    <source>
        <dbReference type="ARBA" id="ARBA00022679"/>
    </source>
</evidence>
<gene>
    <name evidence="11" type="ORF">JFL75_04525</name>
</gene>
<keyword evidence="12" id="KW-1185">Reference proteome</keyword>
<evidence type="ECO:0000313" key="11">
    <source>
        <dbReference type="EMBL" id="QQO10192.1"/>
    </source>
</evidence>
<proteinExistence type="inferred from homology"/>
<feature type="transmembrane region" description="Helical" evidence="10">
    <location>
        <begin position="383"/>
        <end position="408"/>
    </location>
</feature>
<evidence type="ECO:0000256" key="5">
    <source>
        <dbReference type="ARBA" id="ARBA00022692"/>
    </source>
</evidence>
<feature type="transmembrane region" description="Helical" evidence="10">
    <location>
        <begin position="278"/>
        <end position="298"/>
    </location>
</feature>
<evidence type="ECO:0000256" key="3">
    <source>
        <dbReference type="ARBA" id="ARBA00022475"/>
    </source>
</evidence>
<reference evidence="11" key="1">
    <citation type="submission" date="2021-01" db="EMBL/GenBank/DDBJ databases">
        <title>Description of Breznakiella homolactica.</title>
        <authorList>
            <person name="Song Y."/>
            <person name="Brune A."/>
        </authorList>
    </citation>
    <scope>NUCLEOTIDE SEQUENCE</scope>
    <source>
        <strain evidence="11">RmG30</strain>
    </source>
</reference>
<keyword evidence="7 9" id="KW-0472">Membrane</keyword>
<dbReference type="InterPro" id="IPR028362">
    <property type="entry name" value="AlgI"/>
</dbReference>
<evidence type="ECO:0000256" key="8">
    <source>
        <dbReference type="ARBA" id="ARBA00023315"/>
    </source>
</evidence>
<evidence type="ECO:0000256" key="6">
    <source>
        <dbReference type="ARBA" id="ARBA00022989"/>
    </source>
</evidence>
<evidence type="ECO:0000256" key="7">
    <source>
        <dbReference type="ARBA" id="ARBA00023136"/>
    </source>
</evidence>
<dbReference type="PANTHER" id="PTHR13285:SF23">
    <property type="entry name" value="TEICHOIC ACID D-ALANYLTRANSFERASE"/>
    <property type="match status" value="1"/>
</dbReference>
<dbReference type="RefSeq" id="WP_215627496.1">
    <property type="nucleotide sequence ID" value="NZ_CP067089.2"/>
</dbReference>
<evidence type="ECO:0000256" key="10">
    <source>
        <dbReference type="SAM" id="Phobius"/>
    </source>
</evidence>
<comment type="subcellular location">
    <subcellularLocation>
        <location evidence="1">Cell membrane</location>
        <topology evidence="1">Multi-pass membrane protein</topology>
    </subcellularLocation>
</comment>
<dbReference type="GO" id="GO:0042121">
    <property type="term" value="P:alginic acid biosynthetic process"/>
    <property type="evidence" value="ECO:0007669"/>
    <property type="project" value="InterPro"/>
</dbReference>
<comment type="similarity">
    <text evidence="2 9">Belongs to the membrane-bound acyltransferase family.</text>
</comment>
<keyword evidence="4 9" id="KW-0808">Transferase</keyword>
<dbReference type="EMBL" id="CP067089">
    <property type="protein sequence ID" value="QQO10192.1"/>
    <property type="molecule type" value="Genomic_DNA"/>
</dbReference>
<dbReference type="Proteomes" id="UP000595917">
    <property type="component" value="Chromosome"/>
</dbReference>
<feature type="transmembrane region" description="Helical" evidence="10">
    <location>
        <begin position="6"/>
        <end position="23"/>
    </location>
</feature>
<dbReference type="PIRSF" id="PIRSF016636">
    <property type="entry name" value="AlgI_DltB"/>
    <property type="match status" value="1"/>
</dbReference>
<dbReference type="AlphaFoldDB" id="A0A7T7XPW0"/>
<evidence type="ECO:0000256" key="1">
    <source>
        <dbReference type="ARBA" id="ARBA00004651"/>
    </source>
</evidence>
<dbReference type="GO" id="GO:0005886">
    <property type="term" value="C:plasma membrane"/>
    <property type="evidence" value="ECO:0007669"/>
    <property type="project" value="UniProtKB-SubCell"/>
</dbReference>
<protein>
    <submittedName>
        <fullName evidence="11">MBOAT family protein</fullName>
    </submittedName>
</protein>
<organism evidence="11 12">
    <name type="scientific">Breznakiella homolactica</name>
    <dbReference type="NCBI Taxonomy" id="2798577"/>
    <lineage>
        <taxon>Bacteria</taxon>
        <taxon>Pseudomonadati</taxon>
        <taxon>Spirochaetota</taxon>
        <taxon>Spirochaetia</taxon>
        <taxon>Spirochaetales</taxon>
        <taxon>Breznakiellaceae</taxon>
        <taxon>Breznakiella</taxon>
    </lineage>
</organism>